<evidence type="ECO:0008006" key="5">
    <source>
        <dbReference type="Google" id="ProtNLM"/>
    </source>
</evidence>
<feature type="region of interest" description="Disordered" evidence="1">
    <location>
        <begin position="53"/>
        <end position="88"/>
    </location>
</feature>
<feature type="compositionally biased region" description="Low complexity" evidence="1">
    <location>
        <begin position="214"/>
        <end position="231"/>
    </location>
</feature>
<dbReference type="EMBL" id="JASAOK010000044">
    <property type="protein sequence ID" value="KAK6213629.1"/>
    <property type="molecule type" value="Genomic_DNA"/>
</dbReference>
<keyword evidence="2" id="KW-0472">Membrane</keyword>
<reference evidence="3 4" key="1">
    <citation type="submission" date="2023-04" db="EMBL/GenBank/DDBJ databases">
        <title>Colletotrichum tabacum stain YC1 causing leaf anthracnose on Nicotiana tabacum(L.) cv.</title>
        <authorList>
            <person name="Ji Z."/>
            <person name="Wang M."/>
            <person name="Zhang J."/>
            <person name="Wang N."/>
            <person name="Zhou Z."/>
        </authorList>
    </citation>
    <scope>NUCLEOTIDE SEQUENCE [LARGE SCALE GENOMIC DNA]</scope>
    <source>
        <strain evidence="3 4">YC1</strain>
    </source>
</reference>
<protein>
    <recommendedName>
        <fullName evidence="5">Apple domain-containing protein</fullName>
    </recommendedName>
</protein>
<dbReference type="AlphaFoldDB" id="A0AAV9T5U5"/>
<name>A0AAV9T5U5_9PEZI</name>
<evidence type="ECO:0000256" key="1">
    <source>
        <dbReference type="SAM" id="MobiDB-lite"/>
    </source>
</evidence>
<evidence type="ECO:0000313" key="3">
    <source>
        <dbReference type="EMBL" id="KAK6213629.1"/>
    </source>
</evidence>
<keyword evidence="2" id="KW-0812">Transmembrane</keyword>
<comment type="caution">
    <text evidence="3">The sequence shown here is derived from an EMBL/GenBank/DDBJ whole genome shotgun (WGS) entry which is preliminary data.</text>
</comment>
<feature type="transmembrane region" description="Helical" evidence="2">
    <location>
        <begin position="121"/>
        <end position="145"/>
    </location>
</feature>
<sequence>MNDRPPPPADPDPVVPRELKAKRAVPSPRKAPTVRSGKGSIFGKASIPSVYWAGDDDSTPVNNDEFTFYREGTPPPPEGGGRESEKDALARARGYRQSVFDHDEEDSERGRRRRCCGMRAWVAWLLVALVVAVALGVGIGVGVGVGARVGTKANQAASDGSAASIGSSPTATPTILIVPTMSSSSMGSITATGSTAASTASAASASASTATGAAAESTGTASPPSSVSSSSPSPPPPSSSPATTVMSMLDSVSPTSTTGSSTTTASPTATSGPNAICPEADNTVYHVVGSDKRFLRLCGLDYTGDDGAIDMSDALASTMGECMEQCARVAQCTGVSWGNVMINGAPELRCWLKRDLKKSRATVANWNFAVLL</sequence>
<keyword evidence="2" id="KW-1133">Transmembrane helix</keyword>
<organism evidence="3 4">
    <name type="scientific">Colletotrichum tabaci</name>
    <dbReference type="NCBI Taxonomy" id="1209068"/>
    <lineage>
        <taxon>Eukaryota</taxon>
        <taxon>Fungi</taxon>
        <taxon>Dikarya</taxon>
        <taxon>Ascomycota</taxon>
        <taxon>Pezizomycotina</taxon>
        <taxon>Sordariomycetes</taxon>
        <taxon>Hypocreomycetidae</taxon>
        <taxon>Glomerellales</taxon>
        <taxon>Glomerellaceae</taxon>
        <taxon>Colletotrichum</taxon>
        <taxon>Colletotrichum destructivum species complex</taxon>
    </lineage>
</organism>
<proteinExistence type="predicted"/>
<feature type="compositionally biased region" description="Low complexity" evidence="1">
    <location>
        <begin position="253"/>
        <end position="272"/>
    </location>
</feature>
<keyword evidence="4" id="KW-1185">Reference proteome</keyword>
<dbReference type="Proteomes" id="UP001327957">
    <property type="component" value="Unassembled WGS sequence"/>
</dbReference>
<gene>
    <name evidence="3" type="ORF">QIS74_09631</name>
</gene>
<feature type="region of interest" description="Disordered" evidence="1">
    <location>
        <begin position="1"/>
        <end position="39"/>
    </location>
</feature>
<feature type="compositionally biased region" description="Pro residues" evidence="1">
    <location>
        <begin position="1"/>
        <end position="14"/>
    </location>
</feature>
<feature type="region of interest" description="Disordered" evidence="1">
    <location>
        <begin position="214"/>
        <end position="276"/>
    </location>
</feature>
<evidence type="ECO:0000256" key="2">
    <source>
        <dbReference type="SAM" id="Phobius"/>
    </source>
</evidence>
<accession>A0AAV9T5U5</accession>
<feature type="compositionally biased region" description="Polar residues" evidence="1">
    <location>
        <begin position="242"/>
        <end position="252"/>
    </location>
</feature>
<evidence type="ECO:0000313" key="4">
    <source>
        <dbReference type="Proteomes" id="UP001327957"/>
    </source>
</evidence>